<evidence type="ECO:0000313" key="2">
    <source>
        <dbReference type="Proteomes" id="UP000294847"/>
    </source>
</evidence>
<dbReference type="Proteomes" id="UP000294847">
    <property type="component" value="Chromosome 2"/>
</dbReference>
<proteinExistence type="predicted"/>
<organism evidence="1 2">
    <name type="scientific">Pyricularia oryzae</name>
    <name type="common">Rice blast fungus</name>
    <name type="synonym">Magnaporthe oryzae</name>
    <dbReference type="NCBI Taxonomy" id="318829"/>
    <lineage>
        <taxon>Eukaryota</taxon>
        <taxon>Fungi</taxon>
        <taxon>Dikarya</taxon>
        <taxon>Ascomycota</taxon>
        <taxon>Pezizomycotina</taxon>
        <taxon>Sordariomycetes</taxon>
        <taxon>Sordariomycetidae</taxon>
        <taxon>Magnaporthales</taxon>
        <taxon>Pyriculariaceae</taxon>
        <taxon>Pyricularia</taxon>
    </lineage>
</organism>
<evidence type="ECO:0000313" key="1">
    <source>
        <dbReference type="EMBL" id="QBZ57703.1"/>
    </source>
</evidence>
<sequence>MVASRIAEITICCAVEYCVPRKTGREGAMADRLRPIGQYEWHLHVPSAGLVWKRPRAGGGESEKPNIRCLREVRHGKILCCDLLLIPVFMNERHGAISINPLNLQCQMIRSEWGRELASENDQETERGPDEQLNSTQFGICANLRLCGTGVWFEVYVVVQATPR</sequence>
<name>A0A4P7N5S9_PYROR</name>
<protein>
    <submittedName>
        <fullName evidence="1">Uncharacterized protein</fullName>
    </submittedName>
</protein>
<dbReference type="AlphaFoldDB" id="A0A4P7N5S9"/>
<reference evidence="1 2" key="1">
    <citation type="journal article" date="2019" name="Mol. Biol. Evol.">
        <title>Blast fungal genomes show frequent chromosomal changes, gene gains and losses, and effector gene turnover.</title>
        <authorList>
            <person name="Gomez Luciano L.B."/>
            <person name="Jason Tsai I."/>
            <person name="Chuma I."/>
            <person name="Tosa Y."/>
            <person name="Chen Y.H."/>
            <person name="Li J.Y."/>
            <person name="Li M.Y."/>
            <person name="Jade Lu M.Y."/>
            <person name="Nakayashiki H."/>
            <person name="Li W.H."/>
        </authorList>
    </citation>
    <scope>NUCLEOTIDE SEQUENCE [LARGE SCALE GENOMIC DNA]</scope>
    <source>
        <strain evidence="1">MZ5-1-6</strain>
    </source>
</reference>
<dbReference type="EMBL" id="CP034205">
    <property type="protein sequence ID" value="QBZ57703.1"/>
    <property type="molecule type" value="Genomic_DNA"/>
</dbReference>
<accession>A0A4P7N5S9</accession>
<gene>
    <name evidence="1" type="ORF">PoMZ_02638</name>
</gene>